<evidence type="ECO:0000256" key="2">
    <source>
        <dbReference type="ARBA" id="ARBA00022679"/>
    </source>
</evidence>
<dbReference type="Pfam" id="PF13692">
    <property type="entry name" value="Glyco_trans_1_4"/>
    <property type="match status" value="1"/>
</dbReference>
<dbReference type="SUPFAM" id="SSF53756">
    <property type="entry name" value="UDP-Glycosyltransferase/glycogen phosphorylase"/>
    <property type="match status" value="1"/>
</dbReference>
<dbReference type="PANTHER" id="PTHR12526:SF629">
    <property type="entry name" value="TEICHURONIC ACID BIOSYNTHESIS GLYCOSYLTRANSFERASE TUAH-RELATED"/>
    <property type="match status" value="1"/>
</dbReference>
<dbReference type="Gene3D" id="3.40.50.2000">
    <property type="entry name" value="Glycogen Phosphorylase B"/>
    <property type="match status" value="1"/>
</dbReference>
<dbReference type="CDD" id="cd03801">
    <property type="entry name" value="GT4_PimA-like"/>
    <property type="match status" value="1"/>
</dbReference>
<dbReference type="PANTHER" id="PTHR12526">
    <property type="entry name" value="GLYCOSYLTRANSFERASE"/>
    <property type="match status" value="1"/>
</dbReference>
<keyword evidence="1" id="KW-0328">Glycosyltransferase</keyword>
<evidence type="ECO:0000256" key="1">
    <source>
        <dbReference type="ARBA" id="ARBA00022676"/>
    </source>
</evidence>
<evidence type="ECO:0000313" key="3">
    <source>
        <dbReference type="EMBL" id="SVE61860.1"/>
    </source>
</evidence>
<reference evidence="3" key="1">
    <citation type="submission" date="2018-05" db="EMBL/GenBank/DDBJ databases">
        <authorList>
            <person name="Lanie J.A."/>
            <person name="Ng W.-L."/>
            <person name="Kazmierczak K.M."/>
            <person name="Andrzejewski T.M."/>
            <person name="Davidsen T.M."/>
            <person name="Wayne K.J."/>
            <person name="Tettelin H."/>
            <person name="Glass J.I."/>
            <person name="Rusch D."/>
            <person name="Podicherti R."/>
            <person name="Tsui H.-C.T."/>
            <person name="Winkler M.E."/>
        </authorList>
    </citation>
    <scope>NUCLEOTIDE SEQUENCE</scope>
</reference>
<dbReference type="EMBL" id="UINC01229938">
    <property type="protein sequence ID" value="SVE61860.1"/>
    <property type="molecule type" value="Genomic_DNA"/>
</dbReference>
<feature type="non-terminal residue" evidence="3">
    <location>
        <position position="1"/>
    </location>
</feature>
<feature type="non-terminal residue" evidence="3">
    <location>
        <position position="228"/>
    </location>
</feature>
<name>A0A383F037_9ZZZZ</name>
<sequence>FSSRNCVRVVTISNSLKIWYLENFRNLRDESVLVAHDGSTKVRKLKVNSVASIRRDARPCIGYTGSLFPGKGIEIILQVSAQIPKADFHVFGGSQEEITKIRNTSEVPPNVIFHGHIEHYLLPSYRDQFDVALLPVMEQVFSNYDRKLNMADFMSPMKIFEYMASGLPIVASDLPVIREVLSDNGNALLVKSKDIRRWVARIQQLLEEKSLAQKIGKQAKDDFESKYT</sequence>
<gene>
    <name evidence="3" type="ORF">METZ01_LOCUS514714</name>
</gene>
<accession>A0A383F037</accession>
<protein>
    <recommendedName>
        <fullName evidence="4">Glycosyl transferase family 1 domain-containing protein</fullName>
    </recommendedName>
</protein>
<dbReference type="GO" id="GO:0016757">
    <property type="term" value="F:glycosyltransferase activity"/>
    <property type="evidence" value="ECO:0007669"/>
    <property type="project" value="UniProtKB-KW"/>
</dbReference>
<dbReference type="AlphaFoldDB" id="A0A383F037"/>
<evidence type="ECO:0008006" key="4">
    <source>
        <dbReference type="Google" id="ProtNLM"/>
    </source>
</evidence>
<keyword evidence="2" id="KW-0808">Transferase</keyword>
<organism evidence="3">
    <name type="scientific">marine metagenome</name>
    <dbReference type="NCBI Taxonomy" id="408172"/>
    <lineage>
        <taxon>unclassified sequences</taxon>
        <taxon>metagenomes</taxon>
        <taxon>ecological metagenomes</taxon>
    </lineage>
</organism>
<proteinExistence type="predicted"/>